<dbReference type="Gene3D" id="3.40.50.12150">
    <property type="match status" value="1"/>
</dbReference>
<evidence type="ECO:0000256" key="1">
    <source>
        <dbReference type="SAM" id="MobiDB-lite"/>
    </source>
</evidence>
<evidence type="ECO:0000313" key="3">
    <source>
        <dbReference type="EMBL" id="OKY77539.1"/>
    </source>
</evidence>
<dbReference type="Proteomes" id="UP000185744">
    <property type="component" value="Unassembled WGS sequence"/>
</dbReference>
<sequence length="295" mass="32697">MTRLDEETVKKVSQKLKKIDSQIRDFSGSSFNEICRGSDYFDNQVDPSKKKTAAVPVTEELGEISGFSETVSEILNYLGFNSAHVDESDVLGFSKAIKKKPDLVFMADNDQFISYNTKTNSFVGNDTATARGYSILTKETIKKNNLSNILLIGLGNVGLSILKFLTQTETSILQETEEIFVHDKKEKKIKKAKTIEKNIKPLKKSKPSEIDLIIDVTPVKNPINLKEKKNHNLFTIQPGVPPGFSPNSNPSNNSNSNSNSSSSFGGEVELKSFHDPLAIGVGSMAFMALNNWRKR</sequence>
<dbReference type="InParanoid" id="A0A1Q6DT49"/>
<reference evidence="3" key="1">
    <citation type="submission" date="2016-12" db="EMBL/GenBank/DDBJ databases">
        <title>Discovery of methanogenic haloarchaea.</title>
        <authorList>
            <person name="Sorokin D.Y."/>
            <person name="Makarova K.S."/>
            <person name="Abbas B."/>
            <person name="Ferrer M."/>
            <person name="Golyshin P.N."/>
        </authorList>
    </citation>
    <scope>NUCLEOTIDE SEQUENCE [LARGE SCALE GENOMIC DNA]</scope>
    <source>
        <strain evidence="3">HMET1</strain>
    </source>
</reference>
<dbReference type="STRING" id="1903181.BTN85_0005"/>
<evidence type="ECO:0000259" key="2">
    <source>
        <dbReference type="Pfam" id="PF21455"/>
    </source>
</evidence>
<name>A0A1Q6DT49_METT1</name>
<feature type="domain" description="Pyrrolysine biosynthesis protein PylD N-terminal" evidence="2">
    <location>
        <begin position="9"/>
        <end position="122"/>
    </location>
</feature>
<accession>A0A1Q6DT49</accession>
<gene>
    <name evidence="3" type="ORF">BTN85_0005</name>
</gene>
<dbReference type="Pfam" id="PF21455">
    <property type="entry name" value="PylD_N"/>
    <property type="match status" value="1"/>
</dbReference>
<dbReference type="AlphaFoldDB" id="A0A1Q6DT49"/>
<evidence type="ECO:0000313" key="4">
    <source>
        <dbReference type="Proteomes" id="UP000185744"/>
    </source>
</evidence>
<proteinExistence type="predicted"/>
<protein>
    <submittedName>
        <fullName evidence="3">(3R)-3-methyl-D-ornithyl-N6-L-lysine dehydrogenase pyrrolysine biosynthesis enzyme PylD</fullName>
    </submittedName>
</protein>
<feature type="compositionally biased region" description="Low complexity" evidence="1">
    <location>
        <begin position="245"/>
        <end position="263"/>
    </location>
</feature>
<dbReference type="InterPro" id="IPR048757">
    <property type="entry name" value="PylD_N"/>
</dbReference>
<feature type="region of interest" description="Disordered" evidence="1">
    <location>
        <begin position="236"/>
        <end position="265"/>
    </location>
</feature>
<organism evidence="3 4">
    <name type="scientific">Methanohalarchaeum thermophilum</name>
    <dbReference type="NCBI Taxonomy" id="1903181"/>
    <lineage>
        <taxon>Archaea</taxon>
        <taxon>Methanobacteriati</taxon>
        <taxon>Methanobacteriota</taxon>
        <taxon>Methanonatronarchaeia</taxon>
        <taxon>Methanonatronarchaeales</taxon>
        <taxon>Methanonatronarchaeaceae</taxon>
        <taxon>Candidatus Methanohalarchaeum</taxon>
    </lineage>
</organism>
<dbReference type="Gene3D" id="3.40.50.720">
    <property type="entry name" value="NAD(P)-binding Rossmann-like Domain"/>
    <property type="match status" value="1"/>
</dbReference>
<comment type="caution">
    <text evidence="3">The sequence shown here is derived from an EMBL/GenBank/DDBJ whole genome shotgun (WGS) entry which is preliminary data.</text>
</comment>
<keyword evidence="4" id="KW-1185">Reference proteome</keyword>
<dbReference type="EMBL" id="MSDW01000001">
    <property type="protein sequence ID" value="OKY77539.1"/>
    <property type="molecule type" value="Genomic_DNA"/>
</dbReference>